<evidence type="ECO:0000313" key="2">
    <source>
        <dbReference type="Proteomes" id="UP000324182"/>
    </source>
</evidence>
<proteinExistence type="predicted"/>
<keyword evidence="2" id="KW-1185">Reference proteome</keyword>
<protein>
    <submittedName>
        <fullName evidence="1">Uncharacterized protein</fullName>
    </submittedName>
</protein>
<dbReference type="EMBL" id="MN013085">
    <property type="protein sequence ID" value="QEG13339.1"/>
    <property type="molecule type" value="Genomic_DNA"/>
</dbReference>
<reference evidence="1 2" key="1">
    <citation type="submission" date="2019-04" db="EMBL/GenBank/DDBJ databases">
        <authorList>
            <person name="Foster K.K."/>
            <person name="Sharma R."/>
            <person name="Thurgood T.L."/>
            <person name="Kruger J.L."/>
            <person name="Loertscher E."/>
            <person name="Arens D.K."/>
            <person name="Thompson D.W."/>
            <person name="Johnson L."/>
            <person name="Walker J."/>
            <person name="Casjens S."/>
            <person name="Grose J.H."/>
        </authorList>
    </citation>
    <scope>NUCLEOTIDE SEQUENCE [LARGE SCALE GENOMIC DNA]</scope>
</reference>
<organism evidence="1 2">
    <name type="scientific">Klebsiella phage vB_KpnP_NahiliMali</name>
    <dbReference type="NCBI Taxonomy" id="2591373"/>
    <lineage>
        <taxon>Viruses</taxon>
        <taxon>Duplodnaviria</taxon>
        <taxon>Heunggongvirae</taxon>
        <taxon>Uroviricota</taxon>
        <taxon>Caudoviricetes</taxon>
        <taxon>Autographivirales</taxon>
        <taxon>Autotranscriptaviridae</taxon>
        <taxon>Studiervirinae</taxon>
        <taxon>Ningirsuvirus</taxon>
        <taxon>Ningirsuvirus nahilimali</taxon>
    </lineage>
</organism>
<sequence>MKHIGLFFLALLGIGYSWKQVVAYRLAVVIPSVIVWMVMQ</sequence>
<dbReference type="Proteomes" id="UP000324182">
    <property type="component" value="Segment"/>
</dbReference>
<evidence type="ECO:0000313" key="1">
    <source>
        <dbReference type="EMBL" id="QEG13339.1"/>
    </source>
</evidence>
<gene>
    <name evidence="1" type="ORF">NAHI_3</name>
</gene>
<accession>A0A5B9NI58</accession>
<name>A0A5B9NI58_9CAUD</name>